<accession>A0A1R1PUH4</accession>
<name>A0A1R1PUH4_ZANCU</name>
<organism evidence="1 2">
    <name type="scientific">Zancudomyces culisetae</name>
    <name type="common">Gut fungus</name>
    <name type="synonym">Smittium culisetae</name>
    <dbReference type="NCBI Taxonomy" id="1213189"/>
    <lineage>
        <taxon>Eukaryota</taxon>
        <taxon>Fungi</taxon>
        <taxon>Fungi incertae sedis</taxon>
        <taxon>Zoopagomycota</taxon>
        <taxon>Kickxellomycotina</taxon>
        <taxon>Harpellomycetes</taxon>
        <taxon>Harpellales</taxon>
        <taxon>Legeriomycetaceae</taxon>
        <taxon>Zancudomyces</taxon>
    </lineage>
</organism>
<evidence type="ECO:0000313" key="2">
    <source>
        <dbReference type="Proteomes" id="UP000188320"/>
    </source>
</evidence>
<dbReference type="Proteomes" id="UP000188320">
    <property type="component" value="Unassembled WGS sequence"/>
</dbReference>
<dbReference type="AlphaFoldDB" id="A0A1R1PUH4"/>
<reference evidence="2" key="1">
    <citation type="submission" date="2017-01" db="EMBL/GenBank/DDBJ databases">
        <authorList>
            <person name="Wang Y."/>
            <person name="White M."/>
            <person name="Kvist S."/>
            <person name="Moncalvo J.-M."/>
        </authorList>
    </citation>
    <scope>NUCLEOTIDE SEQUENCE [LARGE SCALE GENOMIC DNA]</scope>
    <source>
        <strain evidence="2">COL-18-3</strain>
    </source>
</reference>
<protein>
    <submittedName>
        <fullName evidence="1">Uncharacterized protein</fullName>
    </submittedName>
</protein>
<comment type="caution">
    <text evidence="1">The sequence shown here is derived from an EMBL/GenBank/DDBJ whole genome shotgun (WGS) entry which is preliminary data.</text>
</comment>
<gene>
    <name evidence="1" type="ORF">AX774_g1923</name>
</gene>
<keyword evidence="2" id="KW-1185">Reference proteome</keyword>
<proteinExistence type="predicted"/>
<dbReference type="EMBL" id="LSSK01000180">
    <property type="protein sequence ID" value="OMH84552.1"/>
    <property type="molecule type" value="Genomic_DNA"/>
</dbReference>
<evidence type="ECO:0000313" key="1">
    <source>
        <dbReference type="EMBL" id="OMH84552.1"/>
    </source>
</evidence>
<sequence>MDNEETYTEDKQSYGKVDVCKEQYPICSSASFEDIFKGMGDKSNGDSTTNIFSAQLDSGSMYSEVYNILDGLEKGSGYSLPDTCTSLLKPSSSDEQESMKLFFEKETDNSDIYFSDIDETFFETKEEVSIHSGHEAMIDVIDISSGVYPQEIKSPKTCWKGNMEMKQECSSDTSYSEYTCKKLGFSEFSEFSDNGSLSSVASSLIKSCGSGRYQQEVGNY</sequence>